<dbReference type="PROSITE" id="PS50157">
    <property type="entry name" value="ZINC_FINGER_C2H2_2"/>
    <property type="match status" value="2"/>
</dbReference>
<name>A0A4Y7PQK5_9AGAM</name>
<feature type="region of interest" description="Disordered" evidence="2">
    <location>
        <begin position="31"/>
        <end position="64"/>
    </location>
</feature>
<reference evidence="4 5" key="1">
    <citation type="submission" date="2018-06" db="EMBL/GenBank/DDBJ databases">
        <title>A transcriptomic atlas of mushroom development highlights an independent origin of complex multicellularity.</title>
        <authorList>
            <consortium name="DOE Joint Genome Institute"/>
            <person name="Krizsan K."/>
            <person name="Almasi E."/>
            <person name="Merenyi Z."/>
            <person name="Sahu N."/>
            <person name="Viragh M."/>
            <person name="Koszo T."/>
            <person name="Mondo S."/>
            <person name="Kiss B."/>
            <person name="Balint B."/>
            <person name="Kues U."/>
            <person name="Barry K."/>
            <person name="Hegedus J.C."/>
            <person name="Henrissat B."/>
            <person name="Johnson J."/>
            <person name="Lipzen A."/>
            <person name="Ohm R."/>
            <person name="Nagy I."/>
            <person name="Pangilinan J."/>
            <person name="Yan J."/>
            <person name="Xiong Y."/>
            <person name="Grigoriev I.V."/>
            <person name="Hibbett D.S."/>
            <person name="Nagy L.G."/>
        </authorList>
    </citation>
    <scope>NUCLEOTIDE SEQUENCE [LARGE SCALE GENOMIC DNA]</scope>
    <source>
        <strain evidence="4 5">SZMC22713</strain>
    </source>
</reference>
<keyword evidence="1" id="KW-0479">Metal-binding</keyword>
<gene>
    <name evidence="4" type="ORF">BD410DRAFT_843387</name>
</gene>
<protein>
    <recommendedName>
        <fullName evidence="3">C2H2-type domain-containing protein</fullName>
    </recommendedName>
</protein>
<evidence type="ECO:0000256" key="1">
    <source>
        <dbReference type="PROSITE-ProRule" id="PRU00042"/>
    </source>
</evidence>
<dbReference type="Gene3D" id="3.30.160.60">
    <property type="entry name" value="Classic Zinc Finger"/>
    <property type="match status" value="1"/>
</dbReference>
<dbReference type="SMART" id="SM00355">
    <property type="entry name" value="ZnF_C2H2"/>
    <property type="match status" value="2"/>
</dbReference>
<feature type="compositionally biased region" description="Basic residues" evidence="2">
    <location>
        <begin position="177"/>
        <end position="188"/>
    </location>
</feature>
<accession>A0A4Y7PQK5</accession>
<dbReference type="SUPFAM" id="SSF57667">
    <property type="entry name" value="beta-beta-alpha zinc fingers"/>
    <property type="match status" value="1"/>
</dbReference>
<feature type="region of interest" description="Disordered" evidence="2">
    <location>
        <begin position="1"/>
        <end position="20"/>
    </location>
</feature>
<feature type="region of interest" description="Disordered" evidence="2">
    <location>
        <begin position="169"/>
        <end position="259"/>
    </location>
</feature>
<dbReference type="Proteomes" id="UP000294933">
    <property type="component" value="Unassembled WGS sequence"/>
</dbReference>
<keyword evidence="1" id="KW-0862">Zinc</keyword>
<feature type="compositionally biased region" description="Basic and acidic residues" evidence="2">
    <location>
        <begin position="47"/>
        <end position="63"/>
    </location>
</feature>
<dbReference type="VEuPathDB" id="FungiDB:BD410DRAFT_843387"/>
<evidence type="ECO:0000256" key="2">
    <source>
        <dbReference type="SAM" id="MobiDB-lite"/>
    </source>
</evidence>
<evidence type="ECO:0000313" key="5">
    <source>
        <dbReference type="Proteomes" id="UP000294933"/>
    </source>
</evidence>
<dbReference type="PROSITE" id="PS00028">
    <property type="entry name" value="ZINC_FINGER_C2H2_1"/>
    <property type="match status" value="1"/>
</dbReference>
<sequence>MFSFPKPSHELYSLQASSPLHTLTNPELLAELEREESPPLSIAGKNSDCRKLKGKRGASDESHMSVNKRYTMKEAEPATRSNKRKMRTDTSPRRVTCEYEGCRKSFGREQELKRHMVTHFRTALASGTRTGDLEARYIQHTRQIGEARVLFECQDCGFFASRKDSLVRHQKESCGSKSKKQRRTHTTRTHVDAERSNARQRKRNDVSKAITPPERSQADSSSHVAAVLPGPHIHESDRQLPSSTIVPACGDTVNSTQRSDSKVDDSFFVDSIFPAFVSNTNRATQKTGLGLTCKLHRRYTTTIMGIVH</sequence>
<feature type="domain" description="C2H2-type" evidence="3">
    <location>
        <begin position="95"/>
        <end position="119"/>
    </location>
</feature>
<organism evidence="4 5">
    <name type="scientific">Rickenella mellea</name>
    <dbReference type="NCBI Taxonomy" id="50990"/>
    <lineage>
        <taxon>Eukaryota</taxon>
        <taxon>Fungi</taxon>
        <taxon>Dikarya</taxon>
        <taxon>Basidiomycota</taxon>
        <taxon>Agaricomycotina</taxon>
        <taxon>Agaricomycetes</taxon>
        <taxon>Hymenochaetales</taxon>
        <taxon>Rickenellaceae</taxon>
        <taxon>Rickenella</taxon>
    </lineage>
</organism>
<feature type="domain" description="C2H2-type" evidence="3">
    <location>
        <begin position="151"/>
        <end position="178"/>
    </location>
</feature>
<evidence type="ECO:0000313" key="4">
    <source>
        <dbReference type="EMBL" id="TDL17723.1"/>
    </source>
</evidence>
<dbReference type="AlphaFoldDB" id="A0A4Y7PQK5"/>
<dbReference type="Pfam" id="PF00096">
    <property type="entry name" value="zf-C2H2"/>
    <property type="match status" value="2"/>
</dbReference>
<dbReference type="InterPro" id="IPR036236">
    <property type="entry name" value="Znf_C2H2_sf"/>
</dbReference>
<dbReference type="EMBL" id="ML170217">
    <property type="protein sequence ID" value="TDL17723.1"/>
    <property type="molecule type" value="Genomic_DNA"/>
</dbReference>
<dbReference type="GO" id="GO:0008270">
    <property type="term" value="F:zinc ion binding"/>
    <property type="evidence" value="ECO:0007669"/>
    <property type="project" value="UniProtKB-KW"/>
</dbReference>
<evidence type="ECO:0000259" key="3">
    <source>
        <dbReference type="PROSITE" id="PS50157"/>
    </source>
</evidence>
<proteinExistence type="predicted"/>
<keyword evidence="5" id="KW-1185">Reference proteome</keyword>
<keyword evidence="1" id="KW-0863">Zinc-finger</keyword>
<dbReference type="InterPro" id="IPR013087">
    <property type="entry name" value="Znf_C2H2_type"/>
</dbReference>